<proteinExistence type="predicted"/>
<sequence>MGTNFGYYRRKKKRVAREVKDSTLPNGIHQETLDSVQEMKLHHFLAVAWCPELPDERLSIIEYVYRYLDMNGSCL</sequence>
<reference evidence="1 2" key="1">
    <citation type="journal article" date="2021" name="BMC Genomics">
        <title>Datura genome reveals duplications of psychoactive alkaloid biosynthetic genes and high mutation rate following tissue culture.</title>
        <authorList>
            <person name="Rajewski A."/>
            <person name="Carter-House D."/>
            <person name="Stajich J."/>
            <person name="Litt A."/>
        </authorList>
    </citation>
    <scope>NUCLEOTIDE SEQUENCE [LARGE SCALE GENOMIC DNA]</scope>
    <source>
        <strain evidence="1">AR-01</strain>
    </source>
</reference>
<evidence type="ECO:0000313" key="1">
    <source>
        <dbReference type="EMBL" id="MCD9642575.1"/>
    </source>
</evidence>
<protein>
    <submittedName>
        <fullName evidence="1">Uncharacterized protein</fullName>
    </submittedName>
</protein>
<gene>
    <name evidence="1" type="ORF">HAX54_029449</name>
</gene>
<comment type="caution">
    <text evidence="1">The sequence shown here is derived from an EMBL/GenBank/DDBJ whole genome shotgun (WGS) entry which is preliminary data.</text>
</comment>
<dbReference type="Proteomes" id="UP000823775">
    <property type="component" value="Unassembled WGS sequence"/>
</dbReference>
<dbReference type="EMBL" id="JACEIK010003655">
    <property type="protein sequence ID" value="MCD9642575.1"/>
    <property type="molecule type" value="Genomic_DNA"/>
</dbReference>
<feature type="non-terminal residue" evidence="1">
    <location>
        <position position="75"/>
    </location>
</feature>
<keyword evidence="2" id="KW-1185">Reference proteome</keyword>
<evidence type="ECO:0000313" key="2">
    <source>
        <dbReference type="Proteomes" id="UP000823775"/>
    </source>
</evidence>
<name>A0ABS8V5Y9_DATST</name>
<accession>A0ABS8V5Y9</accession>
<organism evidence="1 2">
    <name type="scientific">Datura stramonium</name>
    <name type="common">Jimsonweed</name>
    <name type="synonym">Common thornapple</name>
    <dbReference type="NCBI Taxonomy" id="4076"/>
    <lineage>
        <taxon>Eukaryota</taxon>
        <taxon>Viridiplantae</taxon>
        <taxon>Streptophyta</taxon>
        <taxon>Embryophyta</taxon>
        <taxon>Tracheophyta</taxon>
        <taxon>Spermatophyta</taxon>
        <taxon>Magnoliopsida</taxon>
        <taxon>eudicotyledons</taxon>
        <taxon>Gunneridae</taxon>
        <taxon>Pentapetalae</taxon>
        <taxon>asterids</taxon>
        <taxon>lamiids</taxon>
        <taxon>Solanales</taxon>
        <taxon>Solanaceae</taxon>
        <taxon>Solanoideae</taxon>
        <taxon>Datureae</taxon>
        <taxon>Datura</taxon>
    </lineage>
</organism>